<dbReference type="Proteomes" id="UP000028653">
    <property type="component" value="Unassembled WGS sequence"/>
</dbReference>
<dbReference type="SUPFAM" id="SSF50341">
    <property type="entry name" value="CheW-like"/>
    <property type="match status" value="1"/>
</dbReference>
<organism evidence="2 3">
    <name type="scientific">Buttiauxella agrestis ATCC 33320</name>
    <dbReference type="NCBI Taxonomy" id="1006004"/>
    <lineage>
        <taxon>Bacteria</taxon>
        <taxon>Pseudomonadati</taxon>
        <taxon>Pseudomonadota</taxon>
        <taxon>Gammaproteobacteria</taxon>
        <taxon>Enterobacterales</taxon>
        <taxon>Enterobacteriaceae</taxon>
        <taxon>Buttiauxella</taxon>
    </lineage>
</organism>
<dbReference type="RefSeq" id="WP_034498129.1">
    <property type="nucleotide sequence ID" value="NZ_JMPI01000057.1"/>
</dbReference>
<evidence type="ECO:0000313" key="2">
    <source>
        <dbReference type="EMBL" id="KFC78559.1"/>
    </source>
</evidence>
<reference evidence="2 3" key="1">
    <citation type="submission" date="2014-05" db="EMBL/GenBank/DDBJ databases">
        <title>ATOL: Assembling a taxonomically balanced genome-scale reconstruction of the evolutionary history of the Enterobacteriaceae.</title>
        <authorList>
            <person name="Plunkett G.III."/>
            <person name="Neeno-Eckwall E.C."/>
            <person name="Glasner J.D."/>
            <person name="Perna N.T."/>
        </authorList>
    </citation>
    <scope>NUCLEOTIDE SEQUENCE [LARGE SCALE GENOMIC DNA]</scope>
    <source>
        <strain evidence="2 3">ATCC 33320</strain>
    </source>
</reference>
<gene>
    <name evidence="2" type="ORF">GBAG_3335</name>
</gene>
<dbReference type="InterPro" id="IPR036061">
    <property type="entry name" value="CheW-like_dom_sf"/>
</dbReference>
<evidence type="ECO:0000256" key="1">
    <source>
        <dbReference type="ARBA" id="ARBA00022500"/>
    </source>
</evidence>
<dbReference type="GO" id="GO:0007165">
    <property type="term" value="P:signal transduction"/>
    <property type="evidence" value="ECO:0007669"/>
    <property type="project" value="InterPro"/>
</dbReference>
<dbReference type="STRING" id="1006004.GBAG_3335"/>
<proteinExistence type="predicted"/>
<dbReference type="OrthoDB" id="6623942at2"/>
<accession>A0A085G4B4</accession>
<keyword evidence="3" id="KW-1185">Reference proteome</keyword>
<dbReference type="GO" id="GO:0006935">
    <property type="term" value="P:chemotaxis"/>
    <property type="evidence" value="ECO:0007669"/>
    <property type="project" value="UniProtKB-KW"/>
</dbReference>
<protein>
    <submittedName>
        <fullName evidence="2">Uncharacterized protein</fullName>
    </submittedName>
</protein>
<keyword evidence="1" id="KW-0145">Chemotaxis</keyword>
<dbReference type="AlphaFoldDB" id="A0A085G4B4"/>
<comment type="caution">
    <text evidence="2">The sequence shown here is derived from an EMBL/GenBank/DDBJ whole genome shotgun (WGS) entry which is preliminary data.</text>
</comment>
<evidence type="ECO:0000313" key="3">
    <source>
        <dbReference type="Proteomes" id="UP000028653"/>
    </source>
</evidence>
<sequence length="127" mass="14111">MTQGLSLAAVRITLGNQRFYIPATQVQRCSLVVYEAEDIPRLSQWLGLPDEPEEGMHLHLIVPASNVEQGWYLWGKLENVQLSPGDIYPLPELLKPCCQLPALRALVWDEGFSGLLSWPVGSSLGNL</sequence>
<name>A0A085G4B4_9ENTR</name>
<dbReference type="EMBL" id="JMPI01000057">
    <property type="protein sequence ID" value="KFC78559.1"/>
    <property type="molecule type" value="Genomic_DNA"/>
</dbReference>